<protein>
    <submittedName>
        <fullName evidence="1">Uncharacterized protein</fullName>
    </submittedName>
</protein>
<dbReference type="OrthoDB" id="434367at2759"/>
<proteinExistence type="predicted"/>
<sequence length="82" mass="9157">MTRSVHPRALQSKPRPRCIRRALPCEWKNFREHHYKDPSLHPCAVCFVGVLGAPLLCLAHSLMEVPALQLHVLALGLSLVVA</sequence>
<accession>A0A1Q9E1I4</accession>
<dbReference type="EMBL" id="LSRX01000297">
    <property type="protein sequence ID" value="OLQ01304.1"/>
    <property type="molecule type" value="Genomic_DNA"/>
</dbReference>
<dbReference type="Proteomes" id="UP000186817">
    <property type="component" value="Unassembled WGS sequence"/>
</dbReference>
<keyword evidence="2" id="KW-1185">Reference proteome</keyword>
<organism evidence="1 2">
    <name type="scientific">Symbiodinium microadriaticum</name>
    <name type="common">Dinoflagellate</name>
    <name type="synonym">Zooxanthella microadriatica</name>
    <dbReference type="NCBI Taxonomy" id="2951"/>
    <lineage>
        <taxon>Eukaryota</taxon>
        <taxon>Sar</taxon>
        <taxon>Alveolata</taxon>
        <taxon>Dinophyceae</taxon>
        <taxon>Suessiales</taxon>
        <taxon>Symbiodiniaceae</taxon>
        <taxon>Symbiodinium</taxon>
    </lineage>
</organism>
<gene>
    <name evidence="1" type="ORF">AK812_SmicGene15951</name>
</gene>
<comment type="caution">
    <text evidence="1">The sequence shown here is derived from an EMBL/GenBank/DDBJ whole genome shotgun (WGS) entry which is preliminary data.</text>
</comment>
<evidence type="ECO:0000313" key="1">
    <source>
        <dbReference type="EMBL" id="OLQ01304.1"/>
    </source>
</evidence>
<evidence type="ECO:0000313" key="2">
    <source>
        <dbReference type="Proteomes" id="UP000186817"/>
    </source>
</evidence>
<reference evidence="1 2" key="1">
    <citation type="submission" date="2016-02" db="EMBL/GenBank/DDBJ databases">
        <title>Genome analysis of coral dinoflagellate symbionts highlights evolutionary adaptations to a symbiotic lifestyle.</title>
        <authorList>
            <person name="Aranda M."/>
            <person name="Li Y."/>
            <person name="Liew Y.J."/>
            <person name="Baumgarten S."/>
            <person name="Simakov O."/>
            <person name="Wilson M."/>
            <person name="Piel J."/>
            <person name="Ashoor H."/>
            <person name="Bougouffa S."/>
            <person name="Bajic V.B."/>
            <person name="Ryu T."/>
            <person name="Ravasi T."/>
            <person name="Bayer T."/>
            <person name="Micklem G."/>
            <person name="Kim H."/>
            <person name="Bhak J."/>
            <person name="Lajeunesse T.C."/>
            <person name="Voolstra C.R."/>
        </authorList>
    </citation>
    <scope>NUCLEOTIDE SEQUENCE [LARGE SCALE GENOMIC DNA]</scope>
    <source>
        <strain evidence="1 2">CCMP2467</strain>
    </source>
</reference>
<dbReference type="AlphaFoldDB" id="A0A1Q9E1I4"/>
<name>A0A1Q9E1I4_SYMMI</name>